<gene>
    <name evidence="12" type="primary">tsaE</name>
    <name evidence="12" type="ORF">GIY23_19950</name>
</gene>
<comment type="subcellular location">
    <subcellularLocation>
        <location evidence="1">Cytoplasm</location>
    </subcellularLocation>
</comment>
<dbReference type="Proteomes" id="UP000371041">
    <property type="component" value="Chromosome"/>
</dbReference>
<evidence type="ECO:0000256" key="2">
    <source>
        <dbReference type="ARBA" id="ARBA00007599"/>
    </source>
</evidence>
<keyword evidence="13" id="KW-1185">Reference proteome</keyword>
<evidence type="ECO:0000256" key="3">
    <source>
        <dbReference type="ARBA" id="ARBA00019010"/>
    </source>
</evidence>
<organism evidence="12 13">
    <name type="scientific">Allosaccharopolyspora coralli</name>
    <dbReference type="NCBI Taxonomy" id="2665642"/>
    <lineage>
        <taxon>Bacteria</taxon>
        <taxon>Bacillati</taxon>
        <taxon>Actinomycetota</taxon>
        <taxon>Actinomycetes</taxon>
        <taxon>Pseudonocardiales</taxon>
        <taxon>Pseudonocardiaceae</taxon>
        <taxon>Allosaccharopolyspora</taxon>
    </lineage>
</organism>
<evidence type="ECO:0000256" key="11">
    <source>
        <dbReference type="ARBA" id="ARBA00032441"/>
    </source>
</evidence>
<evidence type="ECO:0000256" key="7">
    <source>
        <dbReference type="ARBA" id="ARBA00022741"/>
    </source>
</evidence>
<dbReference type="Pfam" id="PF02367">
    <property type="entry name" value="TsaE"/>
    <property type="match status" value="1"/>
</dbReference>
<dbReference type="NCBIfam" id="TIGR00150">
    <property type="entry name" value="T6A_YjeE"/>
    <property type="match status" value="1"/>
</dbReference>
<comment type="similarity">
    <text evidence="2">Belongs to the TsaE family.</text>
</comment>
<comment type="function">
    <text evidence="10">Required for the formation of a threonylcarbamoyl group on adenosine at position 37 (t(6)A37) in tRNAs that read codons beginning with adenine. Is involved in the transfer of the threonylcarbamoyl moiety of threonylcarbamoyl-AMP (TC-AMP) to the N6 group of A37, together with TsaD and TsaB. TsaE seems to play an indirect role in the t(6)A biosynthesis pathway, possibly in regulating the core enzymatic function of TsaD.</text>
</comment>
<evidence type="ECO:0000256" key="10">
    <source>
        <dbReference type="ARBA" id="ARBA00024908"/>
    </source>
</evidence>
<keyword evidence="6" id="KW-0479">Metal-binding</keyword>
<evidence type="ECO:0000313" key="13">
    <source>
        <dbReference type="Proteomes" id="UP000371041"/>
    </source>
</evidence>
<dbReference type="SUPFAM" id="SSF52540">
    <property type="entry name" value="P-loop containing nucleoside triphosphate hydrolases"/>
    <property type="match status" value="1"/>
</dbReference>
<name>A0A5Q3QCL8_9PSEU</name>
<dbReference type="GO" id="GO:0016740">
    <property type="term" value="F:transferase activity"/>
    <property type="evidence" value="ECO:0007669"/>
    <property type="project" value="UniProtKB-KW"/>
</dbReference>
<dbReference type="InterPro" id="IPR003442">
    <property type="entry name" value="T6A_TsaE"/>
</dbReference>
<evidence type="ECO:0000256" key="5">
    <source>
        <dbReference type="ARBA" id="ARBA00022694"/>
    </source>
</evidence>
<dbReference type="EMBL" id="CP045929">
    <property type="protein sequence ID" value="QGK72441.1"/>
    <property type="molecule type" value="Genomic_DNA"/>
</dbReference>
<evidence type="ECO:0000256" key="8">
    <source>
        <dbReference type="ARBA" id="ARBA00022840"/>
    </source>
</evidence>
<dbReference type="AlphaFoldDB" id="A0A5Q3QCL8"/>
<accession>A0A5Q3QCL8</accession>
<evidence type="ECO:0000256" key="9">
    <source>
        <dbReference type="ARBA" id="ARBA00022842"/>
    </source>
</evidence>
<evidence type="ECO:0000256" key="1">
    <source>
        <dbReference type="ARBA" id="ARBA00004496"/>
    </source>
</evidence>
<dbReference type="RefSeq" id="WP_154079004.1">
    <property type="nucleotide sequence ID" value="NZ_CP045929.1"/>
</dbReference>
<dbReference type="Gene3D" id="3.40.50.300">
    <property type="entry name" value="P-loop containing nucleotide triphosphate hydrolases"/>
    <property type="match status" value="1"/>
</dbReference>
<protein>
    <recommendedName>
        <fullName evidence="3">tRNA threonylcarbamoyladenosine biosynthesis protein TsaE</fullName>
    </recommendedName>
    <alternativeName>
        <fullName evidence="11">t(6)A37 threonylcarbamoyladenosine biosynthesis protein TsaE</fullName>
    </alternativeName>
</protein>
<evidence type="ECO:0000256" key="4">
    <source>
        <dbReference type="ARBA" id="ARBA00022490"/>
    </source>
</evidence>
<dbReference type="GO" id="GO:0002949">
    <property type="term" value="P:tRNA threonylcarbamoyladenosine modification"/>
    <property type="evidence" value="ECO:0007669"/>
    <property type="project" value="InterPro"/>
</dbReference>
<keyword evidence="7" id="KW-0547">Nucleotide-binding</keyword>
<keyword evidence="12" id="KW-0808">Transferase</keyword>
<proteinExistence type="inferred from homology"/>
<dbReference type="GO" id="GO:0005737">
    <property type="term" value="C:cytoplasm"/>
    <property type="evidence" value="ECO:0007669"/>
    <property type="project" value="UniProtKB-SubCell"/>
</dbReference>
<evidence type="ECO:0000313" key="12">
    <source>
        <dbReference type="EMBL" id="QGK72441.1"/>
    </source>
</evidence>
<reference evidence="13" key="1">
    <citation type="submission" date="2019-11" db="EMBL/GenBank/DDBJ databases">
        <title>The complete genome sequence of Saccharopolyspora sp. E2A.</title>
        <authorList>
            <person name="Zhang G."/>
        </authorList>
    </citation>
    <scope>NUCLEOTIDE SEQUENCE [LARGE SCALE GENOMIC DNA]</scope>
    <source>
        <strain evidence="13">E2A</strain>
    </source>
</reference>
<dbReference type="PANTHER" id="PTHR33540">
    <property type="entry name" value="TRNA THREONYLCARBAMOYLADENOSINE BIOSYNTHESIS PROTEIN TSAE"/>
    <property type="match status" value="1"/>
</dbReference>
<dbReference type="GO" id="GO:0005524">
    <property type="term" value="F:ATP binding"/>
    <property type="evidence" value="ECO:0007669"/>
    <property type="project" value="UniProtKB-KW"/>
</dbReference>
<keyword evidence="8" id="KW-0067">ATP-binding</keyword>
<keyword evidence="5" id="KW-0819">tRNA processing</keyword>
<dbReference type="KEGG" id="sace:GIY23_19950"/>
<keyword evidence="4" id="KW-0963">Cytoplasm</keyword>
<keyword evidence="9" id="KW-0460">Magnesium</keyword>
<sequence>MTVLELPEESDALEFGRRLGAVLRAGDLVLLDGPLGAGKTVLARGIATGMGVSGPVTSPTFVIARVHRPEGDGPVLVHVDAYRLSGLDEVEDLDLETDLTEAAVVVEWGSGVAEQLADEHLLVRLHRRPDDVRELRLEANSPQWTERAASLLADARAPRS</sequence>
<dbReference type="PANTHER" id="PTHR33540:SF2">
    <property type="entry name" value="TRNA THREONYLCARBAMOYLADENOSINE BIOSYNTHESIS PROTEIN TSAE"/>
    <property type="match status" value="1"/>
</dbReference>
<dbReference type="GO" id="GO:0046872">
    <property type="term" value="F:metal ion binding"/>
    <property type="evidence" value="ECO:0007669"/>
    <property type="project" value="UniProtKB-KW"/>
</dbReference>
<evidence type="ECO:0000256" key="6">
    <source>
        <dbReference type="ARBA" id="ARBA00022723"/>
    </source>
</evidence>
<dbReference type="InterPro" id="IPR027417">
    <property type="entry name" value="P-loop_NTPase"/>
</dbReference>